<evidence type="ECO:0000313" key="2">
    <source>
        <dbReference type="EMBL" id="GFY56622.1"/>
    </source>
</evidence>
<accession>A0A8X6XPY7</accession>
<dbReference type="Gene3D" id="3.30.420.10">
    <property type="entry name" value="Ribonuclease H-like superfamily/Ribonuclease H"/>
    <property type="match status" value="1"/>
</dbReference>
<evidence type="ECO:0000259" key="1">
    <source>
        <dbReference type="PROSITE" id="PS50994"/>
    </source>
</evidence>
<dbReference type="InterPro" id="IPR001584">
    <property type="entry name" value="Integrase_cat-core"/>
</dbReference>
<keyword evidence="3" id="KW-1185">Reference proteome</keyword>
<dbReference type="GO" id="GO:0003676">
    <property type="term" value="F:nucleic acid binding"/>
    <property type="evidence" value="ECO:0007669"/>
    <property type="project" value="InterPro"/>
</dbReference>
<sequence length="95" mass="10813">MIDKYTRGVEAVPILDITAKTTAGAFFKIWIARFGTPSKIKTDQGCQFESRLFKALSHIFGIKRILSSYHPQSNGMTEEWHRPLKAALKAYNTEH</sequence>
<dbReference type="InterPro" id="IPR012337">
    <property type="entry name" value="RNaseH-like_sf"/>
</dbReference>
<reference evidence="2" key="1">
    <citation type="submission" date="2020-08" db="EMBL/GenBank/DDBJ databases">
        <title>Multicomponent nature underlies the extraordinary mechanical properties of spider dragline silk.</title>
        <authorList>
            <person name="Kono N."/>
            <person name="Nakamura H."/>
            <person name="Mori M."/>
            <person name="Yoshida Y."/>
            <person name="Ohtoshi R."/>
            <person name="Malay A.D."/>
            <person name="Moran D.A.P."/>
            <person name="Tomita M."/>
            <person name="Numata K."/>
            <person name="Arakawa K."/>
        </authorList>
    </citation>
    <scope>NUCLEOTIDE SEQUENCE</scope>
</reference>
<dbReference type="SUPFAM" id="SSF53098">
    <property type="entry name" value="Ribonuclease H-like"/>
    <property type="match status" value="1"/>
</dbReference>
<feature type="domain" description="Integrase catalytic" evidence="1">
    <location>
        <begin position="1"/>
        <end position="95"/>
    </location>
</feature>
<gene>
    <name evidence="2" type="ORF">TNIN_482891</name>
</gene>
<name>A0A8X6XPY7_9ARAC</name>
<dbReference type="PANTHER" id="PTHR37984">
    <property type="entry name" value="PROTEIN CBG26694"/>
    <property type="match status" value="1"/>
</dbReference>
<dbReference type="Proteomes" id="UP000886998">
    <property type="component" value="Unassembled WGS sequence"/>
</dbReference>
<dbReference type="EMBL" id="BMAV01011069">
    <property type="protein sequence ID" value="GFY56622.1"/>
    <property type="molecule type" value="Genomic_DNA"/>
</dbReference>
<comment type="caution">
    <text evidence="2">The sequence shown here is derived from an EMBL/GenBank/DDBJ whole genome shotgun (WGS) entry which is preliminary data.</text>
</comment>
<dbReference type="InterPro" id="IPR050951">
    <property type="entry name" value="Retrovirus_Pol_polyprotein"/>
</dbReference>
<dbReference type="GO" id="GO:0015074">
    <property type="term" value="P:DNA integration"/>
    <property type="evidence" value="ECO:0007669"/>
    <property type="project" value="InterPro"/>
</dbReference>
<dbReference type="PROSITE" id="PS50994">
    <property type="entry name" value="INTEGRASE"/>
    <property type="match status" value="1"/>
</dbReference>
<dbReference type="InterPro" id="IPR036397">
    <property type="entry name" value="RNaseH_sf"/>
</dbReference>
<dbReference type="PANTHER" id="PTHR37984:SF15">
    <property type="entry name" value="INTEGRASE CATALYTIC DOMAIN-CONTAINING PROTEIN"/>
    <property type="match status" value="1"/>
</dbReference>
<protein>
    <submittedName>
        <fullName evidence="2">Integrase catalytic domain-containing protein</fullName>
    </submittedName>
</protein>
<organism evidence="2 3">
    <name type="scientific">Trichonephila inaurata madagascariensis</name>
    <dbReference type="NCBI Taxonomy" id="2747483"/>
    <lineage>
        <taxon>Eukaryota</taxon>
        <taxon>Metazoa</taxon>
        <taxon>Ecdysozoa</taxon>
        <taxon>Arthropoda</taxon>
        <taxon>Chelicerata</taxon>
        <taxon>Arachnida</taxon>
        <taxon>Araneae</taxon>
        <taxon>Araneomorphae</taxon>
        <taxon>Entelegynae</taxon>
        <taxon>Araneoidea</taxon>
        <taxon>Nephilidae</taxon>
        <taxon>Trichonephila</taxon>
        <taxon>Trichonephila inaurata</taxon>
    </lineage>
</organism>
<proteinExistence type="predicted"/>
<dbReference type="AlphaFoldDB" id="A0A8X6XPY7"/>
<evidence type="ECO:0000313" key="3">
    <source>
        <dbReference type="Proteomes" id="UP000886998"/>
    </source>
</evidence>
<dbReference type="OrthoDB" id="6434924at2759"/>